<organism evidence="1 2">
    <name type="scientific">Colwellia psychrerythraea (strain 34H / ATCC BAA-681)</name>
    <name type="common">Vibrio psychroerythus</name>
    <dbReference type="NCBI Taxonomy" id="167879"/>
    <lineage>
        <taxon>Bacteria</taxon>
        <taxon>Pseudomonadati</taxon>
        <taxon>Pseudomonadota</taxon>
        <taxon>Gammaproteobacteria</taxon>
        <taxon>Alteromonadales</taxon>
        <taxon>Colwelliaceae</taxon>
        <taxon>Colwellia</taxon>
    </lineage>
</organism>
<reference evidence="1" key="1">
    <citation type="journal article" date="2005" name="Proc. Natl. Acad. Sci. U.S.A.">
        <title>The psychrophilic lifestyle as revealed by the genome sequence of Colwellia psychrerythraea 34H through genomic and proteomic analyses.</title>
        <authorList>
            <person name="Methe B.A."/>
            <person name="Nelson K.E."/>
            <person name="Deming J.W."/>
            <person name="Momen B."/>
            <person name="Melamud E."/>
            <person name="Zhang X."/>
            <person name="Moult J."/>
            <person name="Madupu R."/>
            <person name="Nelson W.C."/>
            <person name="Dodson R.J."/>
            <person name="Brinkac L.M."/>
            <person name="Daugherty S.C."/>
            <person name="Durkin A.S."/>
            <person name="DeBoy R.T."/>
            <person name="Kolonay J.F."/>
            <person name="Sullivan S.A."/>
            <person name="Zhou L."/>
            <person name="Davidsen T.M."/>
            <person name="Wu M."/>
            <person name="Huston A.L."/>
            <person name="Lewis M."/>
            <person name="Weaver B."/>
            <person name="Weidman J.F."/>
            <person name="Khouri H."/>
            <person name="Utterback T.R."/>
            <person name="Feldblyum T.V."/>
            <person name="Fraser C.M."/>
        </authorList>
    </citation>
    <scope>NUCLEOTIDE SEQUENCE [LARGE SCALE GENOMIC DNA]</scope>
    <source>
        <strain evidence="1">34H</strain>
    </source>
</reference>
<sequence length="30" mass="3644">MMNMFSIFKEDPIKKLDKLYESKLEEAMYA</sequence>
<proteinExistence type="predicted"/>
<protein>
    <submittedName>
        <fullName evidence="1">Uncharacterized protein</fullName>
    </submittedName>
</protein>
<dbReference type="AlphaFoldDB" id="Q47YW9"/>
<evidence type="ECO:0000313" key="2">
    <source>
        <dbReference type="Proteomes" id="UP000000547"/>
    </source>
</evidence>
<name>Q47YW9_COLP3</name>
<gene>
    <name evidence="1" type="ordered locus">CPS_3325</name>
</gene>
<dbReference type="InterPro" id="IPR045493">
    <property type="entry name" value="DUF6435"/>
</dbReference>
<evidence type="ECO:0000313" key="1">
    <source>
        <dbReference type="EMBL" id="AAZ24625.1"/>
    </source>
</evidence>
<dbReference type="Proteomes" id="UP000000547">
    <property type="component" value="Chromosome"/>
</dbReference>
<dbReference type="EMBL" id="CP000083">
    <property type="protein sequence ID" value="AAZ24625.1"/>
    <property type="molecule type" value="Genomic_DNA"/>
</dbReference>
<dbReference type="Pfam" id="PF20027">
    <property type="entry name" value="DUF6435"/>
    <property type="match status" value="1"/>
</dbReference>
<accession>Q47YW9</accession>
<dbReference type="KEGG" id="cps:CPS_3325"/>
<dbReference type="HOGENOM" id="CLU_3402972_0_0_6"/>